<feature type="region of interest" description="Disordered" evidence="1">
    <location>
        <begin position="61"/>
        <end position="82"/>
    </location>
</feature>
<reference evidence="2 3" key="1">
    <citation type="submission" date="2020-10" db="EMBL/GenBank/DDBJ databases">
        <title>The Coptis chinensis genome and diversification of protoberbering-type alkaloids.</title>
        <authorList>
            <person name="Wang B."/>
            <person name="Shu S."/>
            <person name="Song C."/>
            <person name="Liu Y."/>
        </authorList>
    </citation>
    <scope>NUCLEOTIDE SEQUENCE [LARGE SCALE GENOMIC DNA]</scope>
    <source>
        <strain evidence="2">HL-2020</strain>
        <tissue evidence="2">Leaf</tissue>
    </source>
</reference>
<feature type="compositionally biased region" description="Basic residues" evidence="1">
    <location>
        <begin position="117"/>
        <end position="127"/>
    </location>
</feature>
<dbReference type="AlphaFoldDB" id="A0A835HQ62"/>
<evidence type="ECO:0000313" key="3">
    <source>
        <dbReference type="Proteomes" id="UP000631114"/>
    </source>
</evidence>
<gene>
    <name evidence="2" type="ORF">IFM89_025478</name>
</gene>
<proteinExistence type="predicted"/>
<comment type="caution">
    <text evidence="2">The sequence shown here is derived from an EMBL/GenBank/DDBJ whole genome shotgun (WGS) entry which is preliminary data.</text>
</comment>
<feature type="compositionally biased region" description="Basic and acidic residues" evidence="1">
    <location>
        <begin position="70"/>
        <end position="80"/>
    </location>
</feature>
<evidence type="ECO:0008006" key="4">
    <source>
        <dbReference type="Google" id="ProtNLM"/>
    </source>
</evidence>
<keyword evidence="3" id="KW-1185">Reference proteome</keyword>
<evidence type="ECO:0000313" key="2">
    <source>
        <dbReference type="EMBL" id="KAF9602178.1"/>
    </source>
</evidence>
<accession>A0A835HQ62</accession>
<evidence type="ECO:0000256" key="1">
    <source>
        <dbReference type="SAM" id="MobiDB-lite"/>
    </source>
</evidence>
<dbReference type="EMBL" id="JADFTS010000006">
    <property type="protein sequence ID" value="KAF9602178.1"/>
    <property type="molecule type" value="Genomic_DNA"/>
</dbReference>
<organism evidence="2 3">
    <name type="scientific">Coptis chinensis</name>
    <dbReference type="NCBI Taxonomy" id="261450"/>
    <lineage>
        <taxon>Eukaryota</taxon>
        <taxon>Viridiplantae</taxon>
        <taxon>Streptophyta</taxon>
        <taxon>Embryophyta</taxon>
        <taxon>Tracheophyta</taxon>
        <taxon>Spermatophyta</taxon>
        <taxon>Magnoliopsida</taxon>
        <taxon>Ranunculales</taxon>
        <taxon>Ranunculaceae</taxon>
        <taxon>Coptidoideae</taxon>
        <taxon>Coptis</taxon>
    </lineage>
</organism>
<feature type="region of interest" description="Disordered" evidence="1">
    <location>
        <begin position="112"/>
        <end position="187"/>
    </location>
</feature>
<protein>
    <recommendedName>
        <fullName evidence="4">CCHC-type domain-containing protein</fullName>
    </recommendedName>
</protein>
<dbReference type="Proteomes" id="UP000631114">
    <property type="component" value="Unassembled WGS sequence"/>
</dbReference>
<sequence>MIEICPSYIFEGSNDDLFVVKNYHGDRWRVNIVDHTCECRVWQMTGIDPTKLVKPPPLVSGIGRPKKQRIRAEDENENGHVQKKRKMTCRKCKGEGHNARSCKGLSASKIASNAKNKAPRLKHKPWTRSRIVTGESTCMDRAKKTQGGIRKAKKKKSGLQSGSDAPPSKSIAEPTSNAPPTPEHRHTMGDLIRKQGEGKKNSASVLVATRQVVKGVGATFASVTAPFKAPIVVKGTTRNKAQASVTALVYQSSNTCEASIS</sequence>
<name>A0A835HQ62_9MAGN</name>